<dbReference type="SUPFAM" id="SSF81383">
    <property type="entry name" value="F-box domain"/>
    <property type="match status" value="1"/>
</dbReference>
<sequence length="396" mass="44818">MAPPAVVGFSDLPTEALDEIARRSGPLDNVLCSAVCRSWRRALRTARLGRLQEPNRPHSIFLHTEAREVVLEVSFIYRRDYYEDPPFGRVRVRTVVDGKIANYPSIKIIGASYGWIVVVYKHDDGSVIYLVDPFTGRRFPLPRFTDLSRSWRQEEELRTGLLFKHRGMFHKAALAPGRRLGTYAVMLIHSDGRGLSFLRPGDRSWRAVRSPRAMPHRYVDVVFHKGAFCTLSSFGEVNAWAPDGGGGLRTRRLTDQRPEQLEWAVLAESESRHDLLMVSTMDRPPCSKRRQHFEVSRCDERQRRWLPVKDIGETAILAGSQSSLCLSTPGSPRLAGSSNHIYFASDCATSNMKCDYGNPDYYRLPIAAESLAGREISGWTWFLPYVARLDYGASPS</sequence>
<dbReference type="Gramene" id="TraesLAC5B03G02891740.1">
    <property type="protein sequence ID" value="TraesLAC5B03G02891740.1.CDS1"/>
    <property type="gene ID" value="TraesLAC5B03G02891740"/>
</dbReference>
<dbReference type="Pfam" id="PF00646">
    <property type="entry name" value="F-box"/>
    <property type="match status" value="1"/>
</dbReference>
<name>A0A3B6LR35_WHEAT</name>
<reference evidence="3" key="1">
    <citation type="submission" date="2018-08" db="EMBL/GenBank/DDBJ databases">
        <authorList>
            <person name="Rossello M."/>
        </authorList>
    </citation>
    <scope>NUCLEOTIDE SEQUENCE [LARGE SCALE GENOMIC DNA]</scope>
    <source>
        <strain evidence="3">cv. Chinese Spring</strain>
    </source>
</reference>
<keyword evidence="4" id="KW-1185">Reference proteome</keyword>
<proteinExistence type="predicted"/>
<dbReference type="PANTHER" id="PTHR44259">
    <property type="entry name" value="OS07G0183000 PROTEIN-RELATED"/>
    <property type="match status" value="1"/>
</dbReference>
<dbReference type="Gramene" id="TraesCS5B03G0821200.1">
    <property type="protein sequence ID" value="TraesCS5B03G0821200.1.CDS1"/>
    <property type="gene ID" value="TraesCS5B03G0821200"/>
</dbReference>
<dbReference type="InterPro" id="IPR001810">
    <property type="entry name" value="F-box_dom"/>
</dbReference>
<dbReference type="OrthoDB" id="636218at2759"/>
<dbReference type="OMA" id="CFHPDEY"/>
<dbReference type="Gramene" id="TraesCAD_scaffold_069874_01G000100.1">
    <property type="protein sequence ID" value="TraesCAD_scaffold_069874_01G000100.1"/>
    <property type="gene ID" value="TraesCAD_scaffold_069874_01G000100"/>
</dbReference>
<evidence type="ECO:0000313" key="4">
    <source>
        <dbReference type="Proteomes" id="UP000019116"/>
    </source>
</evidence>
<reference evidence="3" key="2">
    <citation type="submission" date="2018-10" db="UniProtKB">
        <authorList>
            <consortium name="EnsemblPlants"/>
        </authorList>
    </citation>
    <scope>IDENTIFICATION</scope>
</reference>
<dbReference type="InterPro" id="IPR005174">
    <property type="entry name" value="KIB1-4_b-propeller"/>
</dbReference>
<dbReference type="PANTHER" id="PTHR44259:SF76">
    <property type="entry name" value="OS04G0627800 PROTEIN"/>
    <property type="match status" value="1"/>
</dbReference>
<dbReference type="AlphaFoldDB" id="A0A3B6LR35"/>
<feature type="domain" description="KIB1-4 beta-propeller" evidence="2">
    <location>
        <begin position="104"/>
        <end position="349"/>
    </location>
</feature>
<organism evidence="3">
    <name type="scientific">Triticum aestivum</name>
    <name type="common">Wheat</name>
    <dbReference type="NCBI Taxonomy" id="4565"/>
    <lineage>
        <taxon>Eukaryota</taxon>
        <taxon>Viridiplantae</taxon>
        <taxon>Streptophyta</taxon>
        <taxon>Embryophyta</taxon>
        <taxon>Tracheophyta</taxon>
        <taxon>Spermatophyta</taxon>
        <taxon>Magnoliopsida</taxon>
        <taxon>Liliopsida</taxon>
        <taxon>Poales</taxon>
        <taxon>Poaceae</taxon>
        <taxon>BOP clade</taxon>
        <taxon>Pooideae</taxon>
        <taxon>Triticodae</taxon>
        <taxon>Triticeae</taxon>
        <taxon>Triticinae</taxon>
        <taxon>Triticum</taxon>
    </lineage>
</organism>
<evidence type="ECO:0000259" key="2">
    <source>
        <dbReference type="Pfam" id="PF03478"/>
    </source>
</evidence>
<dbReference type="Gramene" id="TraesCS5B02G325000.1">
    <property type="protein sequence ID" value="TraesCS5B02G325000.1.cds1"/>
    <property type="gene ID" value="TraesCS5B02G325000"/>
</dbReference>
<evidence type="ECO:0000259" key="1">
    <source>
        <dbReference type="Pfam" id="PF00646"/>
    </source>
</evidence>
<dbReference type="InterPro" id="IPR036047">
    <property type="entry name" value="F-box-like_dom_sf"/>
</dbReference>
<dbReference type="Gramene" id="TraesJUL5B03G02959010.1">
    <property type="protein sequence ID" value="TraesJUL5B03G02959010.1.CDS1"/>
    <property type="gene ID" value="TraesJUL5B03G02959010"/>
</dbReference>
<dbReference type="Gene3D" id="1.20.1280.50">
    <property type="match status" value="1"/>
</dbReference>
<dbReference type="Pfam" id="PF03478">
    <property type="entry name" value="Beta-prop_KIB1-4"/>
    <property type="match status" value="1"/>
</dbReference>
<dbReference type="Proteomes" id="UP000019116">
    <property type="component" value="Chromosome 5B"/>
</dbReference>
<dbReference type="EnsemblPlants" id="TraesCS5B02G325000.1">
    <property type="protein sequence ID" value="TraesCS5B02G325000.1.cds1"/>
    <property type="gene ID" value="TraesCS5B02G325000"/>
</dbReference>
<evidence type="ECO:0000313" key="3">
    <source>
        <dbReference type="EnsemblPlants" id="TraesCS5B02G325000.1.cds1"/>
    </source>
</evidence>
<dbReference type="Gramene" id="TraesWEE_scaffold_090548_01G000100.1">
    <property type="protein sequence ID" value="TraesWEE_scaffold_090548_01G000100.1"/>
    <property type="gene ID" value="TraesWEE_scaffold_090548_01G000100"/>
</dbReference>
<feature type="domain" description="F-box" evidence="1">
    <location>
        <begin position="9"/>
        <end position="48"/>
    </location>
</feature>
<evidence type="ECO:0008006" key="5">
    <source>
        <dbReference type="Google" id="ProtNLM"/>
    </source>
</evidence>
<dbReference type="Gramene" id="TraesPARA_EIv1.0_1708550.1">
    <property type="protein sequence ID" value="TraesPARA_EIv1.0_1708550.1.CDS1"/>
    <property type="gene ID" value="TraesPARA_EIv1.0_1708550"/>
</dbReference>
<dbReference type="Gramene" id="TraesLDM5B03G02940310.1">
    <property type="protein sequence ID" value="TraesLDM5B03G02940310.1.CDS1"/>
    <property type="gene ID" value="TraesLDM5B03G02940310"/>
</dbReference>
<accession>A0A3B6LR35</accession>
<dbReference type="InterPro" id="IPR050942">
    <property type="entry name" value="F-box_BR-signaling"/>
</dbReference>
<protein>
    <recommendedName>
        <fullName evidence="5">F-box domain-containing protein</fullName>
    </recommendedName>
</protein>
<dbReference type="Gramene" id="TraesNOR5B03G02965010.1">
    <property type="protein sequence ID" value="TraesNOR5B03G02965010.1.CDS1"/>
    <property type="gene ID" value="TraesNOR5B03G02965010"/>
</dbReference>